<dbReference type="RefSeq" id="XP_022756895.1">
    <property type="nucleotide sequence ID" value="XM_022901160.1"/>
</dbReference>
<reference evidence="3" key="1">
    <citation type="submission" date="2025-08" db="UniProtKB">
        <authorList>
            <consortium name="RefSeq"/>
        </authorList>
    </citation>
    <scope>IDENTIFICATION</scope>
    <source>
        <tissue evidence="3">Fruit stalk</tissue>
    </source>
</reference>
<dbReference type="Proteomes" id="UP000515121">
    <property type="component" value="Unplaced"/>
</dbReference>
<sequence>METIDVIRASAVSTNWRYLWASMPHLNFSYTDFWLNPLRKELSLTRVYEKFKDLINWVLMAHDKSVSIQSFRLFCLNNDDDHSLYRWVNILAQKHVRELYLIITSDSEKPFALPRCLLASDSLEVFELDLRLCVLKIPSYAGFSGLKSLRLVNTQLLDQNLFQNFISSCHLLENLSLERCVFHDFKVLDISLRNLRKLVIDGDGCDIPFDEGLSKCELKIACPNLLYFDLSGPFVQSLSWDKYPSFLQTAILFAFSYDRPELNEEFANFVLKILGGVCHVEALKLRISILEYISPAAAKPGCFSTIFYNLKSLRVSTGMEKCYLQSIIYLLNCAPNLQLLSIHIDEEMCEYDYEWKIPDEAIACLTCHLKMVKLIEVDSTDYELEIIGFFLKHGHVLEKMIIIWHSGVQRESQRAAIQEVMKFPRSSSYVTITFSELKQFGCDEL</sequence>
<dbReference type="Gene3D" id="3.80.10.10">
    <property type="entry name" value="Ribonuclease Inhibitor"/>
    <property type="match status" value="1"/>
</dbReference>
<dbReference type="InterPro" id="IPR032675">
    <property type="entry name" value="LRR_dom_sf"/>
</dbReference>
<accession>A0A6P5ZWL5</accession>
<dbReference type="InterPro" id="IPR050232">
    <property type="entry name" value="FBL13/AtMIF1-like"/>
</dbReference>
<dbReference type="GeneID" id="111304543"/>
<dbReference type="SUPFAM" id="SSF52047">
    <property type="entry name" value="RNI-like"/>
    <property type="match status" value="1"/>
</dbReference>
<dbReference type="PANTHER" id="PTHR31900">
    <property type="entry name" value="F-BOX/RNI SUPERFAMILY PROTEIN-RELATED"/>
    <property type="match status" value="1"/>
</dbReference>
<organism evidence="2 3">
    <name type="scientific">Durio zibethinus</name>
    <name type="common">Durian</name>
    <dbReference type="NCBI Taxonomy" id="66656"/>
    <lineage>
        <taxon>Eukaryota</taxon>
        <taxon>Viridiplantae</taxon>
        <taxon>Streptophyta</taxon>
        <taxon>Embryophyta</taxon>
        <taxon>Tracheophyta</taxon>
        <taxon>Spermatophyta</taxon>
        <taxon>Magnoliopsida</taxon>
        <taxon>eudicotyledons</taxon>
        <taxon>Gunneridae</taxon>
        <taxon>Pentapetalae</taxon>
        <taxon>rosids</taxon>
        <taxon>malvids</taxon>
        <taxon>Malvales</taxon>
        <taxon>Malvaceae</taxon>
        <taxon>Helicteroideae</taxon>
        <taxon>Durio</taxon>
    </lineage>
</organism>
<dbReference type="SMART" id="SM00579">
    <property type="entry name" value="FBD"/>
    <property type="match status" value="1"/>
</dbReference>
<dbReference type="Pfam" id="PF08387">
    <property type="entry name" value="FBD"/>
    <property type="match status" value="1"/>
</dbReference>
<keyword evidence="2" id="KW-1185">Reference proteome</keyword>
<dbReference type="AlphaFoldDB" id="A0A6P5ZWL5"/>
<dbReference type="InterPro" id="IPR006566">
    <property type="entry name" value="FBD"/>
</dbReference>
<dbReference type="InterPro" id="IPR055411">
    <property type="entry name" value="LRR_FXL15/At3g58940/PEG3-like"/>
</dbReference>
<feature type="domain" description="FBD" evidence="1">
    <location>
        <begin position="363"/>
        <end position="435"/>
    </location>
</feature>
<evidence type="ECO:0000259" key="1">
    <source>
        <dbReference type="SMART" id="SM00579"/>
    </source>
</evidence>
<gene>
    <name evidence="3" type="primary">LOC111304543</name>
</gene>
<evidence type="ECO:0000313" key="2">
    <source>
        <dbReference type="Proteomes" id="UP000515121"/>
    </source>
</evidence>
<dbReference type="PANTHER" id="PTHR31900:SF27">
    <property type="entry name" value="FBD DOMAIN-CONTAINING PROTEIN"/>
    <property type="match status" value="1"/>
</dbReference>
<dbReference type="OrthoDB" id="960770at2759"/>
<name>A0A6P5ZWL5_DURZI</name>
<proteinExistence type="predicted"/>
<dbReference type="KEGG" id="dzi:111304543"/>
<protein>
    <submittedName>
        <fullName evidence="3">F-box/FBD/LRR-repeat protein At5g56420-like isoform X1</fullName>
    </submittedName>
</protein>
<evidence type="ECO:0000313" key="3">
    <source>
        <dbReference type="RefSeq" id="XP_022756895.1"/>
    </source>
</evidence>
<dbReference type="Pfam" id="PF24758">
    <property type="entry name" value="LRR_At5g56370"/>
    <property type="match status" value="1"/>
</dbReference>